<name>A0A7T2S647_DELAC</name>
<dbReference type="EMBL" id="CP065668">
    <property type="protein sequence ID" value="QPS09659.1"/>
    <property type="molecule type" value="Genomic_DNA"/>
</dbReference>
<organism evidence="2 3">
    <name type="scientific">Delftia acidovorans</name>
    <name type="common">Pseudomonas acidovorans</name>
    <name type="synonym">Comamonas acidovorans</name>
    <dbReference type="NCBI Taxonomy" id="80866"/>
    <lineage>
        <taxon>Bacteria</taxon>
        <taxon>Pseudomonadati</taxon>
        <taxon>Pseudomonadota</taxon>
        <taxon>Betaproteobacteria</taxon>
        <taxon>Burkholderiales</taxon>
        <taxon>Comamonadaceae</taxon>
        <taxon>Delftia</taxon>
    </lineage>
</organism>
<evidence type="ECO:0000313" key="3">
    <source>
        <dbReference type="Proteomes" id="UP000594778"/>
    </source>
</evidence>
<gene>
    <name evidence="2" type="ORF">I6G66_06460</name>
</gene>
<feature type="compositionally biased region" description="Polar residues" evidence="1">
    <location>
        <begin position="16"/>
        <end position="32"/>
    </location>
</feature>
<dbReference type="Proteomes" id="UP000594778">
    <property type="component" value="Chromosome"/>
</dbReference>
<sequence>MTNDATLAPARKTAALQATQKPATESRSDVATTEADTLARKAAASLFYTVLNTTHCGTEERYRCPSLDRAARILGHLEGSVADELEDLPGLDASSMADMLSHINNNLELAREQFNPDACISAGEAVYVSTLIEHAEDFSGRLCVAYANSKQDLGELRAMTTYAGAKPYHDRPTPPIRRTSEAAQVVGVTFSRTQLAAVLEVVAGNMATLGSILAMALTSDGEWERLNLISAAQSITTSVGSVADHAVGDSVIGDIGRWHGGPNFHALGAKA</sequence>
<dbReference type="AlphaFoldDB" id="A0A7T2S647"/>
<evidence type="ECO:0000313" key="2">
    <source>
        <dbReference type="EMBL" id="QPS09659.1"/>
    </source>
</evidence>
<reference evidence="2 3" key="1">
    <citation type="submission" date="2020-12" db="EMBL/GenBank/DDBJ databases">
        <title>FDA dAtabase for Regulatory Grade micrObial Sequences (FDA-ARGOS): Supporting development and validation of Infectious Disease Dx tests.</title>
        <authorList>
            <person name="Sproer C."/>
            <person name="Gronow S."/>
            <person name="Severitt S."/>
            <person name="Schroder I."/>
            <person name="Tallon L."/>
            <person name="Sadzewicz L."/>
            <person name="Zhao X."/>
            <person name="Boylan J."/>
            <person name="Ott S."/>
            <person name="Bowen H."/>
            <person name="Vavikolanu K."/>
            <person name="Mehta A."/>
            <person name="Aluvathingal J."/>
            <person name="Nadendla S."/>
            <person name="Lowell S."/>
            <person name="Myers T."/>
            <person name="Yan Y."/>
            <person name="Sichtig H."/>
        </authorList>
    </citation>
    <scope>NUCLEOTIDE SEQUENCE [LARGE SCALE GENOMIC DNA]</scope>
    <source>
        <strain evidence="2 3">FDAARGOS_909</strain>
    </source>
</reference>
<accession>A0A7T2S647</accession>
<evidence type="ECO:0000256" key="1">
    <source>
        <dbReference type="SAM" id="MobiDB-lite"/>
    </source>
</evidence>
<proteinExistence type="predicted"/>
<feature type="region of interest" description="Disordered" evidence="1">
    <location>
        <begin position="1"/>
        <end position="32"/>
    </location>
</feature>
<protein>
    <submittedName>
        <fullName evidence="2">Uncharacterized protein</fullName>
    </submittedName>
</protein>
<dbReference type="RefSeq" id="WP_197956509.1">
    <property type="nucleotide sequence ID" value="NZ_CP065668.1"/>
</dbReference>